<evidence type="ECO:0000256" key="10">
    <source>
        <dbReference type="PIRNR" id="PIRNR026671"/>
    </source>
</evidence>
<keyword evidence="3 9" id="KW-0479">Metal-binding</keyword>
<comment type="cofactor">
    <cofactor evidence="9">
        <name>Zn(2+)</name>
        <dbReference type="ChEBI" id="CHEBI:29105"/>
    </cofactor>
    <text evidence="9">Binds 1 zinc ion per subunit.</text>
</comment>
<dbReference type="InterPro" id="IPR009045">
    <property type="entry name" value="Zn_M74/Hedgehog-like"/>
</dbReference>
<sequence length="213" mass="23441">MLVGAALSGLAAIPPASAGEPPPGFVRLADVAPGIEQDMRYAGSNNFTGAPVPGYRAPQCWLRREAAQALARAQALAHRRGFDLVVYDCYRPRRAVAAFLAWSKSADESTKDAYYPHVAKSELFAQGYIAERSTHSTGLAVDIGVKGWDFGAPFDYFDRRSWTKSPVSRAAQSAREKLVALMRSVGFENYPREWWHFSYGDAKATESFDAEIE</sequence>
<dbReference type="HAMAP" id="MF_01924">
    <property type="entry name" value="A_A_dipeptidase"/>
    <property type="match status" value="1"/>
</dbReference>
<feature type="binding site" evidence="9">
    <location>
        <position position="142"/>
    </location>
    <ligand>
        <name>Zn(2+)</name>
        <dbReference type="ChEBI" id="CHEBI:29105"/>
        <note>catalytic</note>
    </ligand>
</feature>
<keyword evidence="5 9" id="KW-0862">Zinc</keyword>
<dbReference type="InterPro" id="IPR000755">
    <property type="entry name" value="A_A_dipeptidase"/>
</dbReference>
<evidence type="ECO:0000256" key="9">
    <source>
        <dbReference type="HAMAP-Rule" id="MF_01924"/>
    </source>
</evidence>
<dbReference type="Pfam" id="PF01427">
    <property type="entry name" value="Peptidase_M15"/>
    <property type="match status" value="1"/>
</dbReference>
<organism evidence="11 12">
    <name type="scientific">Methylocystis bryophila</name>
    <dbReference type="NCBI Taxonomy" id="655015"/>
    <lineage>
        <taxon>Bacteria</taxon>
        <taxon>Pseudomonadati</taxon>
        <taxon>Pseudomonadota</taxon>
        <taxon>Alphaproteobacteria</taxon>
        <taxon>Hyphomicrobiales</taxon>
        <taxon>Methylocystaceae</taxon>
        <taxon>Methylocystis</taxon>
    </lineage>
</organism>
<comment type="catalytic activity">
    <reaction evidence="1 9 10">
        <text>D-alanyl-D-alanine + H2O = 2 D-alanine</text>
        <dbReference type="Rhea" id="RHEA:20661"/>
        <dbReference type="ChEBI" id="CHEBI:15377"/>
        <dbReference type="ChEBI" id="CHEBI:57416"/>
        <dbReference type="ChEBI" id="CHEBI:57822"/>
        <dbReference type="EC" id="3.4.13.22"/>
    </reaction>
</comment>
<evidence type="ECO:0000313" key="11">
    <source>
        <dbReference type="EMBL" id="ARN83752.1"/>
    </source>
</evidence>
<dbReference type="PIRSF" id="PIRSF026671">
    <property type="entry name" value="AA_dipeptidase"/>
    <property type="match status" value="1"/>
</dbReference>
<evidence type="ECO:0000256" key="3">
    <source>
        <dbReference type="ARBA" id="ARBA00022723"/>
    </source>
</evidence>
<dbReference type="GO" id="GO:0160237">
    <property type="term" value="F:D-Ala-D-Ala dipeptidase activity"/>
    <property type="evidence" value="ECO:0007669"/>
    <property type="project" value="UniProtKB-EC"/>
</dbReference>
<evidence type="ECO:0000256" key="8">
    <source>
        <dbReference type="ARBA" id="ARBA00023316"/>
    </source>
</evidence>
<keyword evidence="8 10" id="KW-0961">Cell wall biogenesis/degradation</keyword>
<keyword evidence="7 9" id="KW-0482">Metalloprotease</keyword>
<dbReference type="SUPFAM" id="SSF55166">
    <property type="entry name" value="Hedgehog/DD-peptidase"/>
    <property type="match status" value="1"/>
</dbReference>
<dbReference type="Proteomes" id="UP000193978">
    <property type="component" value="Chromosome"/>
</dbReference>
<feature type="binding site" evidence="9">
    <location>
        <position position="196"/>
    </location>
    <ligand>
        <name>Zn(2+)</name>
        <dbReference type="ChEBI" id="CHEBI:29105"/>
        <note>catalytic</note>
    </ligand>
</feature>
<dbReference type="GO" id="GO:0071555">
    <property type="term" value="P:cell wall organization"/>
    <property type="evidence" value="ECO:0007669"/>
    <property type="project" value="UniProtKB-KW"/>
</dbReference>
<dbReference type="PANTHER" id="PTHR43126">
    <property type="entry name" value="D-ALANYL-D-ALANINE DIPEPTIDASE"/>
    <property type="match status" value="1"/>
</dbReference>
<keyword evidence="2 9" id="KW-0645">Protease</keyword>
<keyword evidence="4 9" id="KW-0378">Hydrolase</keyword>
<protein>
    <recommendedName>
        <fullName evidence="9 10">D-alanyl-D-alanine dipeptidase</fullName>
        <shortName evidence="9 10">D-Ala-D-Ala dipeptidase</shortName>
        <ecNumber evidence="9 10">3.4.13.22</ecNumber>
    </recommendedName>
</protein>
<dbReference type="GO" id="GO:0008270">
    <property type="term" value="F:zinc ion binding"/>
    <property type="evidence" value="ECO:0007669"/>
    <property type="project" value="UniProtKB-UniRule"/>
</dbReference>
<name>A0A1W6N1N5_9HYPH</name>
<dbReference type="EMBL" id="CP019948">
    <property type="protein sequence ID" value="ARN83752.1"/>
    <property type="molecule type" value="Genomic_DNA"/>
</dbReference>
<feature type="active site" description="Proton donor/acceptor" evidence="9">
    <location>
        <position position="193"/>
    </location>
</feature>
<gene>
    <name evidence="9" type="primary">ddpX</name>
    <name evidence="11" type="ORF">B1812_17390</name>
</gene>
<dbReference type="KEGG" id="mbry:B1812_17390"/>
<dbReference type="PANTHER" id="PTHR43126:SF1">
    <property type="entry name" value="D-ALANYL-D-ALANINE DIPEPTIDASE"/>
    <property type="match status" value="1"/>
</dbReference>
<dbReference type="GO" id="GO:0006508">
    <property type="term" value="P:proteolysis"/>
    <property type="evidence" value="ECO:0007669"/>
    <property type="project" value="UniProtKB-KW"/>
</dbReference>
<dbReference type="AlphaFoldDB" id="A0A1W6N1N5"/>
<evidence type="ECO:0000256" key="6">
    <source>
        <dbReference type="ARBA" id="ARBA00022997"/>
    </source>
</evidence>
<evidence type="ECO:0000313" key="12">
    <source>
        <dbReference type="Proteomes" id="UP000193978"/>
    </source>
</evidence>
<accession>A0A1W6N1N5</accession>
<evidence type="ECO:0000256" key="1">
    <source>
        <dbReference type="ARBA" id="ARBA00001362"/>
    </source>
</evidence>
<keyword evidence="6 9" id="KW-0224">Dipeptidase</keyword>
<dbReference type="Gene3D" id="3.30.1380.10">
    <property type="match status" value="1"/>
</dbReference>
<evidence type="ECO:0000256" key="4">
    <source>
        <dbReference type="ARBA" id="ARBA00022801"/>
    </source>
</evidence>
<dbReference type="GO" id="GO:0008237">
    <property type="term" value="F:metallopeptidase activity"/>
    <property type="evidence" value="ECO:0007669"/>
    <property type="project" value="UniProtKB-KW"/>
</dbReference>
<keyword evidence="12" id="KW-1185">Reference proteome</keyword>
<dbReference type="EC" id="3.4.13.22" evidence="9 10"/>
<comment type="function">
    <text evidence="9 10">Catalyzes hydrolysis of the D-alanyl-D-alanine dipeptide.</text>
</comment>
<evidence type="ECO:0000256" key="2">
    <source>
        <dbReference type="ARBA" id="ARBA00022670"/>
    </source>
</evidence>
<proteinExistence type="inferred from homology"/>
<feature type="site" description="Transition state stabilizer" evidence="9">
    <location>
        <position position="91"/>
    </location>
</feature>
<reference evidence="11 12" key="1">
    <citation type="submission" date="2017-02" db="EMBL/GenBank/DDBJ databases">
        <authorList>
            <person name="Peterson S.W."/>
        </authorList>
    </citation>
    <scope>NUCLEOTIDE SEQUENCE [LARGE SCALE GENOMIC DNA]</scope>
    <source>
        <strain evidence="11 12">S285</strain>
    </source>
</reference>
<feature type="binding site" evidence="9">
    <location>
        <position position="135"/>
    </location>
    <ligand>
        <name>Zn(2+)</name>
        <dbReference type="ChEBI" id="CHEBI:29105"/>
        <note>catalytic</note>
    </ligand>
</feature>
<comment type="similarity">
    <text evidence="9 10">Belongs to the peptidase M15D family.</text>
</comment>
<evidence type="ECO:0000256" key="7">
    <source>
        <dbReference type="ARBA" id="ARBA00023049"/>
    </source>
</evidence>
<evidence type="ECO:0000256" key="5">
    <source>
        <dbReference type="ARBA" id="ARBA00022833"/>
    </source>
</evidence>